<evidence type="ECO:0000313" key="2">
    <source>
        <dbReference type="EMBL" id="TCN35712.1"/>
    </source>
</evidence>
<reference evidence="2 3" key="1">
    <citation type="submission" date="2019-03" db="EMBL/GenBank/DDBJ databases">
        <title>Genomic Encyclopedia of Type Strains, Phase IV (KMG-IV): sequencing the most valuable type-strain genomes for metagenomic binning, comparative biology and taxonomic classification.</title>
        <authorList>
            <person name="Goeker M."/>
        </authorList>
    </citation>
    <scope>NUCLEOTIDE SEQUENCE [LARGE SCALE GENOMIC DNA]</scope>
    <source>
        <strain evidence="2 3">DSM 18401</strain>
    </source>
</reference>
<dbReference type="InterPro" id="IPR034904">
    <property type="entry name" value="FSCA_dom_sf"/>
</dbReference>
<dbReference type="Pfam" id="PF01106">
    <property type="entry name" value="NifU"/>
    <property type="match status" value="1"/>
</dbReference>
<dbReference type="SUPFAM" id="SSF117916">
    <property type="entry name" value="Fe-S cluster assembly (FSCA) domain-like"/>
    <property type="match status" value="1"/>
</dbReference>
<dbReference type="RefSeq" id="WP_133036485.1">
    <property type="nucleotide sequence ID" value="NZ_BAABEI010000001.1"/>
</dbReference>
<protein>
    <submittedName>
        <fullName evidence="2">NifU-like protein</fullName>
    </submittedName>
</protein>
<keyword evidence="3" id="KW-1185">Reference proteome</keyword>
<comment type="caution">
    <text evidence="2">The sequence shown here is derived from an EMBL/GenBank/DDBJ whole genome shotgun (WGS) entry which is preliminary data.</text>
</comment>
<dbReference type="Gene3D" id="3.30.300.130">
    <property type="entry name" value="Fe-S cluster assembly (FSCA)"/>
    <property type="match status" value="1"/>
</dbReference>
<dbReference type="InterPro" id="IPR001075">
    <property type="entry name" value="NIF_FeS_clus_asmbl_NifU_C"/>
</dbReference>
<dbReference type="GO" id="GO:0016226">
    <property type="term" value="P:iron-sulfur cluster assembly"/>
    <property type="evidence" value="ECO:0007669"/>
    <property type="project" value="InterPro"/>
</dbReference>
<evidence type="ECO:0000313" key="3">
    <source>
        <dbReference type="Proteomes" id="UP000295351"/>
    </source>
</evidence>
<feature type="domain" description="NIF system FeS cluster assembly NifU C-terminal" evidence="1">
    <location>
        <begin position="10"/>
        <end position="72"/>
    </location>
</feature>
<evidence type="ECO:0000259" key="1">
    <source>
        <dbReference type="Pfam" id="PF01106"/>
    </source>
</evidence>
<accession>A0A4R2C8G9</accession>
<dbReference type="GO" id="GO:0005506">
    <property type="term" value="F:iron ion binding"/>
    <property type="evidence" value="ECO:0007669"/>
    <property type="project" value="InterPro"/>
</dbReference>
<proteinExistence type="predicted"/>
<name>A0A4R2C8G9_SHIGR</name>
<dbReference type="EMBL" id="SLVX01000026">
    <property type="protein sequence ID" value="TCN35712.1"/>
    <property type="molecule type" value="Genomic_DNA"/>
</dbReference>
<dbReference type="AlphaFoldDB" id="A0A4R2C8G9"/>
<organism evidence="2 3">
    <name type="scientific">Shinella granuli</name>
    <dbReference type="NCBI Taxonomy" id="323621"/>
    <lineage>
        <taxon>Bacteria</taxon>
        <taxon>Pseudomonadati</taxon>
        <taxon>Pseudomonadota</taxon>
        <taxon>Alphaproteobacteria</taxon>
        <taxon>Hyphomicrobiales</taxon>
        <taxon>Rhizobiaceae</taxon>
        <taxon>Shinella</taxon>
    </lineage>
</organism>
<dbReference type="GO" id="GO:0051536">
    <property type="term" value="F:iron-sulfur cluster binding"/>
    <property type="evidence" value="ECO:0007669"/>
    <property type="project" value="InterPro"/>
</dbReference>
<dbReference type="Proteomes" id="UP000295351">
    <property type="component" value="Unassembled WGS sequence"/>
</dbReference>
<gene>
    <name evidence="2" type="ORF">EV665_12634</name>
</gene>
<sequence length="98" mass="10092">MIDRVLLDAALGRARPLILGHGGDITITDVSGDGVVSVALAGACRACPNLAMTFVGPVRTFLMEVPGVSAVECDQVNAGPRALSRLARLLNAHPYPAA</sequence>